<gene>
    <name evidence="1" type="ORF">DLJ54_02925</name>
</gene>
<dbReference type="EMBL" id="QHCV01000019">
    <property type="protein sequence ID" value="RAV32506.1"/>
    <property type="molecule type" value="Genomic_DNA"/>
</dbReference>
<evidence type="ECO:0000313" key="1">
    <source>
        <dbReference type="EMBL" id="RAV32506.1"/>
    </source>
</evidence>
<keyword evidence="2" id="KW-1185">Reference proteome</keyword>
<reference evidence="1 2" key="1">
    <citation type="journal article" date="2018" name="Syst. Appl. Microbiol.">
        <title>Corynebacterium heidelbergense sp. nov., isolated from the preen glands of Egyptian geese (Alopochen aegyptiacus).</title>
        <authorList>
            <person name="Braun M.S."/>
            <person name="Wang E."/>
            <person name="Zimmermann S."/>
            <person name="Wink M."/>
        </authorList>
    </citation>
    <scope>NUCLEOTIDE SEQUENCE [LARGE SCALE GENOMIC DNA]</scope>
    <source>
        <strain evidence="1 2">647</strain>
    </source>
</reference>
<dbReference type="InterPro" id="IPR036689">
    <property type="entry name" value="ESAT-6-like_sf"/>
</dbReference>
<accession>A0A364V7G0</accession>
<comment type="caution">
    <text evidence="1">The sequence shown here is derived from an EMBL/GenBank/DDBJ whole genome shotgun (WGS) entry which is preliminary data.</text>
</comment>
<dbReference type="Gene3D" id="1.10.287.1060">
    <property type="entry name" value="ESAT-6-like"/>
    <property type="match status" value="1"/>
</dbReference>
<sequence length="133" mass="14789">MLPNARRSGGHRAGIYPTRVLHTSLDRRRDDRLTREGKTVNFRTEIGTMEGAANNVDSINSNVQAELQRLAAVVEGTAGSWRGDAQNAFQALMERWNTSARQLSEALQSISENLRANARAFDETEMANQAAFR</sequence>
<protein>
    <submittedName>
        <fullName evidence="1">WXG100 family type VII secretion target</fullName>
    </submittedName>
</protein>
<dbReference type="Pfam" id="PF06013">
    <property type="entry name" value="WXG100"/>
    <property type="match status" value="1"/>
</dbReference>
<proteinExistence type="predicted"/>
<dbReference type="InterPro" id="IPR010310">
    <property type="entry name" value="T7SS_ESAT-6-like"/>
</dbReference>
<name>A0A364V7G0_9CORY</name>
<dbReference type="Proteomes" id="UP000251577">
    <property type="component" value="Unassembled WGS sequence"/>
</dbReference>
<evidence type="ECO:0000313" key="2">
    <source>
        <dbReference type="Proteomes" id="UP000251577"/>
    </source>
</evidence>
<dbReference type="NCBIfam" id="TIGR03930">
    <property type="entry name" value="WXG100_ESAT6"/>
    <property type="match status" value="1"/>
</dbReference>
<dbReference type="SUPFAM" id="SSF140453">
    <property type="entry name" value="EsxAB dimer-like"/>
    <property type="match status" value="1"/>
</dbReference>
<organism evidence="1 2">
    <name type="scientific">Corynebacterium heidelbergense</name>
    <dbReference type="NCBI Taxonomy" id="2055947"/>
    <lineage>
        <taxon>Bacteria</taxon>
        <taxon>Bacillati</taxon>
        <taxon>Actinomycetota</taxon>
        <taxon>Actinomycetes</taxon>
        <taxon>Mycobacteriales</taxon>
        <taxon>Corynebacteriaceae</taxon>
        <taxon>Corynebacterium</taxon>
    </lineage>
</organism>
<dbReference type="AlphaFoldDB" id="A0A364V7G0"/>